<dbReference type="Gene3D" id="1.10.287.1260">
    <property type="match status" value="1"/>
</dbReference>
<dbReference type="HOGENOM" id="CLU_037945_0_3_2"/>
<dbReference type="eggNOG" id="arCOG01568">
    <property type="taxonomic scope" value="Archaea"/>
</dbReference>
<evidence type="ECO:0000259" key="10">
    <source>
        <dbReference type="Pfam" id="PF21082"/>
    </source>
</evidence>
<organism evidence="11 15">
    <name type="scientific">Haloferax mediterranei (strain ATCC 33500 / DSM 1411 / JCM 8866 / NBRC 14739 / NCIMB 2177 / R-4)</name>
    <name type="common">Halobacterium mediterranei</name>
    <dbReference type="NCBI Taxonomy" id="523841"/>
    <lineage>
        <taxon>Archaea</taxon>
        <taxon>Methanobacteriati</taxon>
        <taxon>Methanobacteriota</taxon>
        <taxon>Stenosarchaea group</taxon>
        <taxon>Halobacteria</taxon>
        <taxon>Halobacteriales</taxon>
        <taxon>Haloferacaceae</taxon>
        <taxon>Haloferax</taxon>
    </lineage>
</organism>
<dbReference type="Proteomes" id="UP000299011">
    <property type="component" value="Chromosome"/>
</dbReference>
<evidence type="ECO:0000256" key="3">
    <source>
        <dbReference type="ARBA" id="ARBA00022475"/>
    </source>
</evidence>
<evidence type="ECO:0000256" key="2">
    <source>
        <dbReference type="ARBA" id="ARBA00008017"/>
    </source>
</evidence>
<evidence type="ECO:0000313" key="15">
    <source>
        <dbReference type="Proteomes" id="UP000006469"/>
    </source>
</evidence>
<keyword evidence="6 8" id="KW-0472">Membrane</keyword>
<evidence type="ECO:0000256" key="6">
    <source>
        <dbReference type="ARBA" id="ARBA00023136"/>
    </source>
</evidence>
<dbReference type="GO" id="GO:0005886">
    <property type="term" value="C:plasma membrane"/>
    <property type="evidence" value="ECO:0007669"/>
    <property type="project" value="UniProtKB-SubCell"/>
</dbReference>
<reference evidence="11 15" key="2">
    <citation type="journal article" date="2012" name="J. Bacteriol.">
        <title>Complete genome sequence of the metabolically versatile halophilic archaeon Haloferax mediterranei, a poly(3-hydroxybutyrate-co-3-hydroxyvalerate) producer.</title>
        <authorList>
            <person name="Han J."/>
            <person name="Zhang F."/>
            <person name="Hou J."/>
            <person name="Liu X."/>
            <person name="Li M."/>
            <person name="Liu H."/>
            <person name="Cai L."/>
            <person name="Zhang B."/>
            <person name="Chen Y."/>
            <person name="Zhou J."/>
            <person name="Hu S."/>
            <person name="Xiang H."/>
        </authorList>
    </citation>
    <scope>NUCLEOTIDE SEQUENCE [LARGE SCALE GENOMIC DNA]</scope>
    <source>
        <strain evidence="15">ATCC 33500 / DSM 1411 / JCM 8866 / NBRC 14739 / NCIMB 2177 / R-4</strain>
        <strain evidence="11">CGMCC 1.2087</strain>
    </source>
</reference>
<proteinExistence type="inferred from homology"/>
<dbReference type="OrthoDB" id="31543at2157"/>
<evidence type="ECO:0000313" key="17">
    <source>
        <dbReference type="Proteomes" id="UP000027075"/>
    </source>
</evidence>
<dbReference type="EMBL" id="AOLO01000013">
    <property type="protein sequence ID" value="ELZ98333.1"/>
    <property type="molecule type" value="Genomic_DNA"/>
</dbReference>
<gene>
    <name evidence="11" type="primary">mscS</name>
    <name evidence="11" type="ordered locus">HFX_2881</name>
    <name evidence="12" type="ORF">BM92_15200</name>
    <name evidence="13" type="ORF">C439_16150</name>
    <name evidence="14" type="ORF">E6P09_12380</name>
</gene>
<name>I3R8J1_HALMT</name>
<feature type="transmembrane region" description="Helical" evidence="8">
    <location>
        <begin position="199"/>
        <end position="228"/>
    </location>
</feature>
<sequence length="410" mass="44557">MVEQGASGVSNPVTSWLQDLQATLAQFVSTEERIGISVALVALAFGVAIFLAPRVVSRASVMFHKRVLQHSKVPDSVTDVAWIFPATVIVRALQLGVFVLVSLSLLLLWGYTGLASSLASVIAIAVPNVLKIAATVALLVGAFVGTNVLEEQLESYARNVDHINAHQQGIVFRVLQLVVLLAVGMATLTVWQFKIGGLLVGAGFLGIVVGMAARQTLGSLIAGFVLMFSRPFELGDWVKINDAEGIVTDITIINTRLSNADGETVVFPNDRVTNAKITNRTKRNRLRLRIDVGIDYDADIEHAETVAQEALTDLTFVEEVPKPQVMPTTFGDSSIGLQLRFWITNPSAPRRAQANAEVLRSVKTAFDREGIKIPYPQRELLAREESTGFNLRSEENDQADARTQSAQSND</sequence>
<dbReference type="PANTHER" id="PTHR30221">
    <property type="entry name" value="SMALL-CONDUCTANCE MECHANOSENSITIVE CHANNEL"/>
    <property type="match status" value="1"/>
</dbReference>
<keyword evidence="3" id="KW-1003">Cell membrane</keyword>
<feature type="compositionally biased region" description="Polar residues" evidence="7">
    <location>
        <begin position="401"/>
        <end position="410"/>
    </location>
</feature>
<dbReference type="EMBL" id="CP007551">
    <property type="protein sequence ID" value="AHZ23908.1"/>
    <property type="molecule type" value="Genomic_DNA"/>
</dbReference>
<reference evidence="11" key="1">
    <citation type="journal article" date="2012" name="Appl. Environ. Microbiol.">
        <title>Identification of the haloarchaeal phasin (PhaP) that functions in polyhydroxyalkanoate accumulation and granule formation in Haloferax mediterranei.</title>
        <authorList>
            <person name="Cai S."/>
            <person name="Cai L."/>
            <person name="Liu H."/>
            <person name="Liu X."/>
            <person name="Han J."/>
            <person name="Zhou J."/>
            <person name="Xiang H."/>
        </authorList>
    </citation>
    <scope>NUCLEOTIDE SEQUENCE</scope>
    <source>
        <strain evidence="11">CGMCC 1.2087</strain>
    </source>
</reference>
<evidence type="ECO:0000256" key="7">
    <source>
        <dbReference type="SAM" id="MobiDB-lite"/>
    </source>
</evidence>
<protein>
    <submittedName>
        <fullName evidence="12 14">Mechanosensitive ion channel</fullName>
    </submittedName>
    <submittedName>
        <fullName evidence="13">Mechanosensitive ion channel protein MscS</fullName>
    </submittedName>
    <submittedName>
        <fullName evidence="11">MscS Mechanosensitive ion channel</fullName>
    </submittedName>
</protein>
<dbReference type="InterPro" id="IPR011014">
    <property type="entry name" value="MscS_channel_TM-2"/>
</dbReference>
<evidence type="ECO:0000256" key="8">
    <source>
        <dbReference type="SAM" id="Phobius"/>
    </source>
</evidence>
<dbReference type="Gene3D" id="2.30.30.60">
    <property type="match status" value="1"/>
</dbReference>
<evidence type="ECO:0000256" key="4">
    <source>
        <dbReference type="ARBA" id="ARBA00022692"/>
    </source>
</evidence>
<dbReference type="RefSeq" id="WP_004060385.1">
    <property type="nucleotide sequence ID" value="NC_017941.2"/>
</dbReference>
<evidence type="ECO:0000313" key="16">
    <source>
        <dbReference type="Proteomes" id="UP000011603"/>
    </source>
</evidence>
<dbReference type="InterPro" id="IPR045275">
    <property type="entry name" value="MscS_archaea/bacteria_type"/>
</dbReference>
<reference evidence="11" key="5">
    <citation type="submission" date="2014-05" db="EMBL/GenBank/DDBJ databases">
        <authorList>
            <person name="Wang L."/>
            <person name="Yang H."/>
            <person name="Xiang H."/>
        </authorList>
    </citation>
    <scope>NUCLEOTIDE SEQUENCE</scope>
    <source>
        <strain evidence="11">CGMCC 1.2087</strain>
    </source>
</reference>
<dbReference type="GO" id="GO:0008381">
    <property type="term" value="F:mechanosensitive monoatomic ion channel activity"/>
    <property type="evidence" value="ECO:0007669"/>
    <property type="project" value="InterPro"/>
</dbReference>
<evidence type="ECO:0000259" key="9">
    <source>
        <dbReference type="Pfam" id="PF00924"/>
    </source>
</evidence>
<dbReference type="SUPFAM" id="SSF50182">
    <property type="entry name" value="Sm-like ribonucleoproteins"/>
    <property type="match status" value="1"/>
</dbReference>
<dbReference type="SUPFAM" id="SSF82689">
    <property type="entry name" value="Mechanosensitive channel protein MscS (YggB), C-terminal domain"/>
    <property type="match status" value="1"/>
</dbReference>
<dbReference type="InterPro" id="IPR011066">
    <property type="entry name" value="MscS_channel_C_sf"/>
</dbReference>
<feature type="domain" description="Mechanosensitive ion channel MscS" evidence="9">
    <location>
        <begin position="217"/>
        <end position="281"/>
    </location>
</feature>
<keyword evidence="5 8" id="KW-1133">Transmembrane helix</keyword>
<feature type="transmembrane region" description="Helical" evidence="8">
    <location>
        <begin position="97"/>
        <end position="126"/>
    </location>
</feature>
<evidence type="ECO:0000313" key="14">
    <source>
        <dbReference type="EMBL" id="QCQ76021.1"/>
    </source>
</evidence>
<comment type="subcellular location">
    <subcellularLocation>
        <location evidence="1">Cell membrane</location>
        <topology evidence="1">Multi-pass membrane protein</topology>
    </subcellularLocation>
</comment>
<dbReference type="PANTHER" id="PTHR30221:SF20">
    <property type="entry name" value="SMALL-CONDUCTANCE MECHANOSENSITIVE CHANNEL"/>
    <property type="match status" value="1"/>
</dbReference>
<dbReference type="Gene3D" id="3.30.70.100">
    <property type="match status" value="1"/>
</dbReference>
<dbReference type="GeneID" id="40157227"/>
<evidence type="ECO:0000256" key="1">
    <source>
        <dbReference type="ARBA" id="ARBA00004651"/>
    </source>
</evidence>
<reference evidence="12 17" key="4">
    <citation type="submission" date="2014-04" db="EMBL/GenBank/DDBJ databases">
        <title>Transcriptional profiles of Haloferax mediterranei on the basis of nitrogen availability.</title>
        <authorList>
            <person name="Bautista V."/>
        </authorList>
    </citation>
    <scope>NUCLEOTIDE SEQUENCE [LARGE SCALE GENOMIC DNA]</scope>
    <source>
        <strain evidence="12">ATCC 33500</strain>
        <strain evidence="17">ATCC 33500 / DSM 1411 / JCM 8866 / NBRC 14739 / NCIMB 2177 / R-4</strain>
    </source>
</reference>
<feature type="domain" description="Mechanosensitive ion channel MscS C-terminal" evidence="10">
    <location>
        <begin position="289"/>
        <end position="373"/>
    </location>
</feature>
<reference evidence="14 18" key="6">
    <citation type="submission" date="2019-04" db="EMBL/GenBank/DDBJ databases">
        <title>Methylomes of two halophilic Archaea, Haloarcula marismortui and Haloferax mediterranei.</title>
        <authorList>
            <person name="DasSarma S."/>
            <person name="DasSarma P."/>
            <person name="DasSarma S."/>
            <person name="Fomenkov A."/>
            <person name="Vincze T."/>
            <person name="Anton B.P."/>
            <person name="Roberts R.J."/>
        </authorList>
    </citation>
    <scope>NUCLEOTIDE SEQUENCE [LARGE SCALE GENOMIC DNA]</scope>
    <source>
        <strain evidence="14">ATCC 33500</strain>
        <strain evidence="18">ATCC 33500 / DSM 1411 / JCM 8866 / NBRC 14739 / NCIMB 2177 / R-4</strain>
    </source>
</reference>
<dbReference type="PATRIC" id="fig|523841.21.peg.3263"/>
<feature type="transmembrane region" description="Helical" evidence="8">
    <location>
        <begin position="170"/>
        <end position="193"/>
    </location>
</feature>
<dbReference type="PaxDb" id="523841-HFX_2881"/>
<keyword evidence="4 8" id="KW-0812">Transmembrane</keyword>
<evidence type="ECO:0000313" key="18">
    <source>
        <dbReference type="Proteomes" id="UP000299011"/>
    </source>
</evidence>
<reference evidence="13 16" key="3">
    <citation type="journal article" date="2014" name="PLoS Genet.">
        <title>Phylogenetically driven sequencing of extremely halophilic archaea reveals strategies for static and dynamic osmo-response.</title>
        <authorList>
            <person name="Becker E.A."/>
            <person name="Seitzer P.M."/>
            <person name="Tritt A."/>
            <person name="Larsen D."/>
            <person name="Krusor M."/>
            <person name="Yao A.I."/>
            <person name="Wu D."/>
            <person name="Madern D."/>
            <person name="Eisen J.A."/>
            <person name="Darling A.E."/>
            <person name="Facciotti M.T."/>
        </authorList>
    </citation>
    <scope>NUCLEOTIDE SEQUENCE [LARGE SCALE GENOMIC DNA]</scope>
    <source>
        <strain evidence="13">ATCC 33500</strain>
        <strain evidence="16">ATCC 33500 / DSM 1411 / JCM 8866 / NBRC 14739 / NCIMB 2177 / R-4</strain>
    </source>
</reference>
<dbReference type="Pfam" id="PF00924">
    <property type="entry name" value="MS_channel_2nd"/>
    <property type="match status" value="1"/>
</dbReference>
<dbReference type="SUPFAM" id="SSF82861">
    <property type="entry name" value="Mechanosensitive channel protein MscS (YggB), transmembrane region"/>
    <property type="match status" value="1"/>
</dbReference>
<evidence type="ECO:0000313" key="12">
    <source>
        <dbReference type="EMBL" id="AHZ23908.1"/>
    </source>
</evidence>
<dbReference type="InterPro" id="IPR010920">
    <property type="entry name" value="LSM_dom_sf"/>
</dbReference>
<dbReference type="Proteomes" id="UP000011603">
    <property type="component" value="Unassembled WGS sequence"/>
</dbReference>
<dbReference type="STRING" id="523841.HFX_2881"/>
<dbReference type="AlphaFoldDB" id="I3R8J1"/>
<evidence type="ECO:0000313" key="11">
    <source>
        <dbReference type="EMBL" id="AFK20551.1"/>
    </source>
</evidence>
<dbReference type="InterPro" id="IPR049278">
    <property type="entry name" value="MS_channel_C"/>
</dbReference>
<comment type="similarity">
    <text evidence="2">Belongs to the MscS (TC 1.A.23) family.</text>
</comment>
<feature type="region of interest" description="Disordered" evidence="7">
    <location>
        <begin position="384"/>
        <end position="410"/>
    </location>
</feature>
<dbReference type="KEGG" id="hme:HFX_2881"/>
<dbReference type="InterPro" id="IPR006685">
    <property type="entry name" value="MscS_channel_2nd"/>
</dbReference>
<dbReference type="Proteomes" id="UP000006469">
    <property type="component" value="Chromosome"/>
</dbReference>
<evidence type="ECO:0000313" key="13">
    <source>
        <dbReference type="EMBL" id="ELZ98333.1"/>
    </source>
</evidence>
<dbReference type="Pfam" id="PF21082">
    <property type="entry name" value="MS_channel_3rd"/>
    <property type="match status" value="1"/>
</dbReference>
<accession>I3R8J1</accession>
<dbReference type="EMBL" id="CP039139">
    <property type="protein sequence ID" value="QCQ76021.1"/>
    <property type="molecule type" value="Genomic_DNA"/>
</dbReference>
<dbReference type="EMBL" id="CP001868">
    <property type="protein sequence ID" value="AFK20551.1"/>
    <property type="molecule type" value="Genomic_DNA"/>
</dbReference>
<dbReference type="InterPro" id="IPR023408">
    <property type="entry name" value="MscS_beta-dom_sf"/>
</dbReference>
<feature type="transmembrane region" description="Helical" evidence="8">
    <location>
        <begin position="34"/>
        <end position="56"/>
    </location>
</feature>
<keyword evidence="16" id="KW-1185">Reference proteome</keyword>
<evidence type="ECO:0000256" key="5">
    <source>
        <dbReference type="ARBA" id="ARBA00022989"/>
    </source>
</evidence>
<dbReference type="Proteomes" id="UP000027075">
    <property type="component" value="Chromosome"/>
</dbReference>